<dbReference type="AlphaFoldDB" id="D2BGA5"/>
<dbReference type="InterPro" id="IPR007344">
    <property type="entry name" value="GrpB/CoaE"/>
</dbReference>
<name>D2BGA5_DEHMV</name>
<dbReference type="PANTHER" id="PTHR34822:SF1">
    <property type="entry name" value="GRPB FAMILY PROTEIN"/>
    <property type="match status" value="1"/>
</dbReference>
<dbReference type="SUPFAM" id="SSF81301">
    <property type="entry name" value="Nucleotidyltransferase"/>
    <property type="match status" value="1"/>
</dbReference>
<gene>
    <name evidence="1" type="ordered locus">DhcVS_184</name>
</gene>
<proteinExistence type="predicted"/>
<dbReference type="PANTHER" id="PTHR34822">
    <property type="entry name" value="GRPB DOMAIN PROTEIN (AFU_ORTHOLOGUE AFUA_1G01530)"/>
    <property type="match status" value="1"/>
</dbReference>
<accession>D2BGA5</accession>
<evidence type="ECO:0000313" key="1">
    <source>
        <dbReference type="EMBL" id="ACZ61355.1"/>
    </source>
</evidence>
<dbReference type="OrthoDB" id="9799092at2"/>
<dbReference type="KEGG" id="dev:DhcVS_184"/>
<sequence length="176" mass="20224">MVRRVIVEKYNPRWITLYEAEAERLRKLLSDNLLEIHHIGSTAIPGLSAKPIIDIMSVVRDILAVDLLQKTFEQAGYLYFGEYDIPGRRFLVRGTAEMRLAQVHIFGISSPDIKRHLAFRDYLRVHPEAAAEYSSLKTSLAEKFPLDIDAYIGGKSGFVKDLEAKALKWYRQNPQY</sequence>
<dbReference type="Gene3D" id="3.30.460.10">
    <property type="entry name" value="Beta Polymerase, domain 2"/>
    <property type="match status" value="1"/>
</dbReference>
<dbReference type="InterPro" id="IPR043519">
    <property type="entry name" value="NT_sf"/>
</dbReference>
<dbReference type="HOGENOM" id="CLU_086407_4_2_0"/>
<dbReference type="Pfam" id="PF04229">
    <property type="entry name" value="GrpB"/>
    <property type="match status" value="1"/>
</dbReference>
<dbReference type="Proteomes" id="UP000002506">
    <property type="component" value="Chromosome"/>
</dbReference>
<dbReference type="RefSeq" id="WP_012881531.1">
    <property type="nucleotide sequence ID" value="NC_013552.1"/>
</dbReference>
<evidence type="ECO:0008006" key="3">
    <source>
        <dbReference type="Google" id="ProtNLM"/>
    </source>
</evidence>
<dbReference type="EMBL" id="CP001827">
    <property type="protein sequence ID" value="ACZ61355.1"/>
    <property type="molecule type" value="Genomic_DNA"/>
</dbReference>
<evidence type="ECO:0000313" key="2">
    <source>
        <dbReference type="Proteomes" id="UP000002506"/>
    </source>
</evidence>
<dbReference type="eggNOG" id="COG2320">
    <property type="taxonomic scope" value="Bacteria"/>
</dbReference>
<organism evidence="1 2">
    <name type="scientific">Dehalococcoides mccartyi (strain VS)</name>
    <dbReference type="NCBI Taxonomy" id="311424"/>
    <lineage>
        <taxon>Bacteria</taxon>
        <taxon>Bacillati</taxon>
        <taxon>Chloroflexota</taxon>
        <taxon>Dehalococcoidia</taxon>
        <taxon>Dehalococcoidales</taxon>
        <taxon>Dehalococcoidaceae</taxon>
        <taxon>Dehalococcoides</taxon>
    </lineage>
</organism>
<protein>
    <recommendedName>
        <fullName evidence="3">GrpB family protein</fullName>
    </recommendedName>
</protein>
<reference evidence="1 2" key="1">
    <citation type="journal article" date="2009" name="PLoS Genet.">
        <title>Localized plasticity in the streamlined genomes of vinyl chloride respiring Dehalococcoides.</title>
        <authorList>
            <person name="McMurdie P.J."/>
            <person name="Behrens S.F."/>
            <person name="Muller J.A."/>
            <person name="Goke J."/>
            <person name="Ritalahti K.M."/>
            <person name="Wagner R."/>
            <person name="Goltsman E."/>
            <person name="Lapidus A."/>
            <person name="Holmes S."/>
            <person name="Loffler F.E."/>
            <person name="Spormann A.M."/>
        </authorList>
    </citation>
    <scope>NUCLEOTIDE SEQUENCE [LARGE SCALE GENOMIC DNA]</scope>
    <source>
        <strain evidence="1 2">VS</strain>
    </source>
</reference>